<dbReference type="SUPFAM" id="SSF53187">
    <property type="entry name" value="Zn-dependent exopeptidases"/>
    <property type="match status" value="1"/>
</dbReference>
<dbReference type="PANTHER" id="PTHR12053:SF3">
    <property type="entry name" value="CARBOXYPEPTIDASE Q"/>
    <property type="match status" value="1"/>
</dbReference>
<evidence type="ECO:0000256" key="15">
    <source>
        <dbReference type="ARBA" id="ARBA00023049"/>
    </source>
</evidence>
<evidence type="ECO:0000256" key="10">
    <source>
        <dbReference type="ARBA" id="ARBA00022729"/>
    </source>
</evidence>
<evidence type="ECO:0000256" key="4">
    <source>
        <dbReference type="ARBA" id="ARBA00004613"/>
    </source>
</evidence>
<dbReference type="InterPro" id="IPR007484">
    <property type="entry name" value="Peptidase_M28"/>
</dbReference>
<gene>
    <name evidence="23" type="ORF">EDB95_3278</name>
</gene>
<dbReference type="GO" id="GO:0006508">
    <property type="term" value="P:proteolysis"/>
    <property type="evidence" value="ECO:0007669"/>
    <property type="project" value="UniProtKB-KW"/>
</dbReference>
<keyword evidence="15" id="KW-0482">Metalloprotease</keyword>
<evidence type="ECO:0000256" key="7">
    <source>
        <dbReference type="ARBA" id="ARBA00022645"/>
    </source>
</evidence>
<comment type="caution">
    <text evidence="23">The sequence shown here is derived from an EMBL/GenBank/DDBJ whole genome shotgun (WGS) entry which is preliminary data.</text>
</comment>
<keyword evidence="11" id="KW-0378">Hydrolase</keyword>
<keyword evidence="13" id="KW-0862">Zinc</keyword>
<sequence>MRRSLWVLALLLAAGGPALAQETPDPAVVAKIEDQAFNHSQVMNIAFYLTDVSGPRLTNSPGYFRAANWVKNTLTDWGLSNATLEPWGDFGSGWELDKSYLALKAPYYQPIMAYPKAWTASTKGLVSGAVVLVDAKDSLALLNYKGKLKGKIVVFPNDDTLAEPFKADAMRYVDTDLAKMQEPLPERRRGNPDSARMAQFRLRGAFARQQAAFLKDEGALMVLSGNTRGKDGTLFVQSWGGNAQNLPAGLTDMVIPIEDLHRIIRLVKAGIPVELEGEVKSHFTDNKGDKQGYDVVGEIPGTDPQLKDQLVMLGGHLDSWHSSTGATDNAAGSAVMLEAVRILKTLDLHPRRTIRIVLWSGEEQGLFGSRGYVKNHFADPTTMDLKPEQPKVSAYYNLDNGSGRVRGVYLQGNEAVRPIFASWLTPFASLDASTLTIRNTGSTDHVSFDAVGIPAFQFIQDPLEYDTRTHHSTADSYDHLSAEDLKQAAAIVATFVYQTAVRDQELPRKPLPEARPAGARPF</sequence>
<evidence type="ECO:0000256" key="8">
    <source>
        <dbReference type="ARBA" id="ARBA00022670"/>
    </source>
</evidence>
<comment type="subcellular location">
    <subcellularLocation>
        <location evidence="1">Endoplasmic reticulum</location>
    </subcellularLocation>
    <subcellularLocation>
        <location evidence="3">Golgi apparatus</location>
    </subcellularLocation>
    <subcellularLocation>
        <location evidence="2">Lysosome</location>
    </subcellularLocation>
    <subcellularLocation>
        <location evidence="4">Secreted</location>
    </subcellularLocation>
</comment>
<dbReference type="EMBL" id="SODV01000001">
    <property type="protein sequence ID" value="TDX02225.1"/>
    <property type="molecule type" value="Genomic_DNA"/>
</dbReference>
<organism evidence="23 24">
    <name type="scientific">Dinghuibacter silviterrae</name>
    <dbReference type="NCBI Taxonomy" id="1539049"/>
    <lineage>
        <taxon>Bacteria</taxon>
        <taxon>Pseudomonadati</taxon>
        <taxon>Bacteroidota</taxon>
        <taxon>Chitinophagia</taxon>
        <taxon>Chitinophagales</taxon>
        <taxon>Chitinophagaceae</taxon>
        <taxon>Dinghuibacter</taxon>
    </lineage>
</organism>
<keyword evidence="17" id="KW-0325">Glycoprotein</keyword>
<evidence type="ECO:0000256" key="17">
    <source>
        <dbReference type="ARBA" id="ARBA00023180"/>
    </source>
</evidence>
<evidence type="ECO:0000256" key="13">
    <source>
        <dbReference type="ARBA" id="ARBA00022833"/>
    </source>
</evidence>
<evidence type="ECO:0000313" key="23">
    <source>
        <dbReference type="EMBL" id="TDX02225.1"/>
    </source>
</evidence>
<dbReference type="GO" id="GO:0046872">
    <property type="term" value="F:metal ion binding"/>
    <property type="evidence" value="ECO:0007669"/>
    <property type="project" value="UniProtKB-KW"/>
</dbReference>
<evidence type="ECO:0000256" key="19">
    <source>
        <dbReference type="ARBA" id="ARBA00025833"/>
    </source>
</evidence>
<evidence type="ECO:0000256" key="6">
    <source>
        <dbReference type="ARBA" id="ARBA00022525"/>
    </source>
</evidence>
<keyword evidence="12" id="KW-0256">Endoplasmic reticulum</keyword>
<accession>A0A4R8DXF4</accession>
<comment type="subunit">
    <text evidence="19">Homodimer. The monomeric form is inactive while the homodimer is active.</text>
</comment>
<evidence type="ECO:0000256" key="16">
    <source>
        <dbReference type="ARBA" id="ARBA00023145"/>
    </source>
</evidence>
<dbReference type="OrthoDB" id="9769665at2"/>
<keyword evidence="10 21" id="KW-0732">Signal</keyword>
<keyword evidence="9" id="KW-0479">Metal-binding</keyword>
<dbReference type="Proteomes" id="UP000294498">
    <property type="component" value="Unassembled WGS sequence"/>
</dbReference>
<dbReference type="GO" id="GO:0004180">
    <property type="term" value="F:carboxypeptidase activity"/>
    <property type="evidence" value="ECO:0007669"/>
    <property type="project" value="UniProtKB-KW"/>
</dbReference>
<evidence type="ECO:0000256" key="12">
    <source>
        <dbReference type="ARBA" id="ARBA00022824"/>
    </source>
</evidence>
<feature type="signal peptide" evidence="21">
    <location>
        <begin position="1"/>
        <end position="20"/>
    </location>
</feature>
<dbReference type="InterPro" id="IPR039866">
    <property type="entry name" value="CPQ"/>
</dbReference>
<keyword evidence="7" id="KW-0121">Carboxypeptidase</keyword>
<evidence type="ECO:0000256" key="20">
    <source>
        <dbReference type="ARBA" id="ARBA00033328"/>
    </source>
</evidence>
<keyword evidence="16" id="KW-0865">Zymogen</keyword>
<evidence type="ECO:0000256" key="18">
    <source>
        <dbReference type="ARBA" id="ARBA00023228"/>
    </source>
</evidence>
<keyword evidence="6" id="KW-0964">Secreted</keyword>
<dbReference type="Gene3D" id="3.50.30.30">
    <property type="match status" value="1"/>
</dbReference>
<dbReference type="GO" id="GO:0070573">
    <property type="term" value="F:metallodipeptidase activity"/>
    <property type="evidence" value="ECO:0007669"/>
    <property type="project" value="InterPro"/>
</dbReference>
<evidence type="ECO:0000256" key="5">
    <source>
        <dbReference type="ARBA" id="ARBA00014116"/>
    </source>
</evidence>
<keyword evidence="24" id="KW-1185">Reference proteome</keyword>
<evidence type="ECO:0000256" key="2">
    <source>
        <dbReference type="ARBA" id="ARBA00004371"/>
    </source>
</evidence>
<proteinExistence type="predicted"/>
<dbReference type="Gene3D" id="3.40.630.10">
    <property type="entry name" value="Zn peptidases"/>
    <property type="match status" value="1"/>
</dbReference>
<evidence type="ECO:0000313" key="24">
    <source>
        <dbReference type="Proteomes" id="UP000294498"/>
    </source>
</evidence>
<protein>
    <recommendedName>
        <fullName evidence="5">Carboxypeptidase Q</fullName>
    </recommendedName>
    <alternativeName>
        <fullName evidence="20">Plasma glutamate carboxypeptidase</fullName>
    </alternativeName>
</protein>
<evidence type="ECO:0000256" key="11">
    <source>
        <dbReference type="ARBA" id="ARBA00022801"/>
    </source>
</evidence>
<evidence type="ECO:0000256" key="1">
    <source>
        <dbReference type="ARBA" id="ARBA00004240"/>
    </source>
</evidence>
<dbReference type="PANTHER" id="PTHR12053">
    <property type="entry name" value="PROTEASE FAMILY M28 PLASMA GLUTAMATE CARBOXYPEPTIDASE-RELATED"/>
    <property type="match status" value="1"/>
</dbReference>
<evidence type="ECO:0000256" key="14">
    <source>
        <dbReference type="ARBA" id="ARBA00023034"/>
    </source>
</evidence>
<evidence type="ECO:0000256" key="3">
    <source>
        <dbReference type="ARBA" id="ARBA00004555"/>
    </source>
</evidence>
<evidence type="ECO:0000256" key="21">
    <source>
        <dbReference type="SAM" id="SignalP"/>
    </source>
</evidence>
<evidence type="ECO:0000256" key="9">
    <source>
        <dbReference type="ARBA" id="ARBA00022723"/>
    </source>
</evidence>
<keyword evidence="14" id="KW-0333">Golgi apparatus</keyword>
<dbReference type="Pfam" id="PF04389">
    <property type="entry name" value="Peptidase_M28"/>
    <property type="match status" value="1"/>
</dbReference>
<keyword evidence="8" id="KW-0645">Protease</keyword>
<feature type="chain" id="PRO_5020515073" description="Carboxypeptidase Q" evidence="21">
    <location>
        <begin position="21"/>
        <end position="522"/>
    </location>
</feature>
<dbReference type="AlphaFoldDB" id="A0A4R8DXF4"/>
<name>A0A4R8DXF4_9BACT</name>
<reference evidence="23 24" key="1">
    <citation type="submission" date="2019-03" db="EMBL/GenBank/DDBJ databases">
        <title>Genomic Encyclopedia of Type Strains, Phase IV (KMG-IV): sequencing the most valuable type-strain genomes for metagenomic binning, comparative biology and taxonomic classification.</title>
        <authorList>
            <person name="Goeker M."/>
        </authorList>
    </citation>
    <scope>NUCLEOTIDE SEQUENCE [LARGE SCALE GENOMIC DNA]</scope>
    <source>
        <strain evidence="23 24">DSM 100059</strain>
    </source>
</reference>
<feature type="domain" description="Peptidase M28" evidence="22">
    <location>
        <begin position="295"/>
        <end position="496"/>
    </location>
</feature>
<dbReference type="RefSeq" id="WP_133994846.1">
    <property type="nucleotide sequence ID" value="NZ_SODV01000001.1"/>
</dbReference>
<dbReference type="GO" id="GO:0005576">
    <property type="term" value="C:extracellular region"/>
    <property type="evidence" value="ECO:0007669"/>
    <property type="project" value="UniProtKB-SubCell"/>
</dbReference>
<keyword evidence="18" id="KW-0458">Lysosome</keyword>
<evidence type="ECO:0000259" key="22">
    <source>
        <dbReference type="Pfam" id="PF04389"/>
    </source>
</evidence>
<dbReference type="GO" id="GO:0005764">
    <property type="term" value="C:lysosome"/>
    <property type="evidence" value="ECO:0007669"/>
    <property type="project" value="UniProtKB-SubCell"/>
</dbReference>